<evidence type="ECO:0000256" key="1">
    <source>
        <dbReference type="ARBA" id="ARBA00004442"/>
    </source>
</evidence>
<comment type="subcellular location">
    <subcellularLocation>
        <location evidence="1">Cell outer membrane</location>
    </subcellularLocation>
</comment>
<name>A0A2T9JPJ0_9CAUL</name>
<keyword evidence="5" id="KW-0675">Receptor</keyword>
<dbReference type="Gene3D" id="2.40.170.20">
    <property type="entry name" value="TonB-dependent receptor, beta-barrel domain"/>
    <property type="match status" value="1"/>
</dbReference>
<keyword evidence="6" id="KW-1185">Reference proteome</keyword>
<evidence type="ECO:0000259" key="4">
    <source>
        <dbReference type="Pfam" id="PF07715"/>
    </source>
</evidence>
<accession>A0A2T9JPJ0</accession>
<dbReference type="Proteomes" id="UP000244913">
    <property type="component" value="Unassembled WGS sequence"/>
</dbReference>
<keyword evidence="3" id="KW-0998">Cell outer membrane</keyword>
<dbReference type="EMBL" id="QDKP01000020">
    <property type="protein sequence ID" value="PVM85630.1"/>
    <property type="molecule type" value="Genomic_DNA"/>
</dbReference>
<sequence>MLPARNKKTLGEEVMKRFSARGRTAAAVSIIALSAAVWPVQQAAAQSETVKTSGSVESPTEVEAIIVGARASQQSSIARKKRSATAQDSIVADDVGSFPDSNVNEAMSRIAGVAIERNGFGEGDGVSIRGNGADLTRVELDGMGVAASGFSLAVGDGGGRAADLREFPAEMIKSLDVIKGQTADMTPGGLGATVQIQTRTGLDFKKPYLSIRGAAAGNSLSRKASPELGVVASRKFLDDRLGVIGNISYSKRLNDSHALNNGGSNNAQGYTRFADFDNSPDKTFTYNPATANGVGATDPIASWALVGGGLFNAPTPLDVYTKSAAAKTKAECLTAFPTLTDAQLGTIVAGSNGANRQAAQAAQINAQISCLNQWNDYAPNLVRDQNLTQYEDRLSWDLRFDYRVTDDLTIFAKYQVANREQNENNRQRTRGGITSLYGISQNQTAVSMLTNTFYPAGTPNVLSAIPGGGFYIYNPGMPTAPYTIDTTPGSSVTNNSFPLMGVAANIVPGSIQMDGNHHLTQFDITNAALGIDQIQNDQIWKTNYISGGANYNRGPLTMDLIFGRNESEYSRTDLRFSRSYTYGNATMRALENGIWTIDMPSNFDDTDMRNYAQLNAPTAVGQPAYSNAYRLVFNPRKVESGEDQLKFDVTYLPDMPLFTRFKAGILYRKASANSWGGGGYSPDPNVFVPTLTLRGDVRACANVASTLPANACAYGYAPNPTTGVNFLYGLETLTQAQLIDIFQNSIEHNSGKFMPGYKGVSGLELWDSIDVKKAFSQLAGAVNYNFDCLKECTASDGKVYKQPFNETEEKMASWYWMADLAHDLPFGMEFRGNLGSRMFKTEVEGSGYVTLATTFKTPAFDPNNPNLAAGIVTTNRVRPVSINKSYTGWLPSYNAAVWAIPDKVVLRYSWAKTIAPPAMKFLWPGGTCTYDERRDGVTDVDGSEQDMTCGTFGNAELKPYQATKNNTSLEWYPNKDTSFSLAYYRQKVRVGGPLAVPVKNVNVFEGTDIEIPGTGGKKFSDYEFGMTTYENGPGYVQSGWEFVARTAFTYLPWKLSKTGMDFNISTTKSGTAVTYMDPLTAEALDPQGQSKYFANLVFWYDDGVTKARIAYQTRDRVLTCISPCGNTSASPVANAPNTNIGNYVRFPYNPSEPYYSEQYEYLDAKISRRINKNLEVYLEGRNLLQAARLSVGSDDRGFEGRANPWSVQYGGSRFALGFTYRN</sequence>
<dbReference type="GO" id="GO:0009279">
    <property type="term" value="C:cell outer membrane"/>
    <property type="evidence" value="ECO:0007669"/>
    <property type="project" value="UniProtKB-SubCell"/>
</dbReference>
<dbReference type="Pfam" id="PF07715">
    <property type="entry name" value="Plug"/>
    <property type="match status" value="1"/>
</dbReference>
<organism evidence="5 6">
    <name type="scientific">Caulobacter radicis</name>
    <dbReference type="NCBI Taxonomy" id="2172650"/>
    <lineage>
        <taxon>Bacteria</taxon>
        <taxon>Pseudomonadati</taxon>
        <taxon>Pseudomonadota</taxon>
        <taxon>Alphaproteobacteria</taxon>
        <taxon>Caulobacterales</taxon>
        <taxon>Caulobacteraceae</taxon>
        <taxon>Caulobacter</taxon>
    </lineage>
</organism>
<dbReference type="NCBIfam" id="TIGR01782">
    <property type="entry name" value="TonB-Xanth-Caul"/>
    <property type="match status" value="1"/>
</dbReference>
<dbReference type="Gene3D" id="2.170.130.10">
    <property type="entry name" value="TonB-dependent receptor, plug domain"/>
    <property type="match status" value="1"/>
</dbReference>
<dbReference type="InterPro" id="IPR037066">
    <property type="entry name" value="Plug_dom_sf"/>
</dbReference>
<dbReference type="AlphaFoldDB" id="A0A2T9JPJ0"/>
<proteinExistence type="predicted"/>
<dbReference type="SUPFAM" id="SSF56935">
    <property type="entry name" value="Porins"/>
    <property type="match status" value="1"/>
</dbReference>
<dbReference type="InterPro" id="IPR012910">
    <property type="entry name" value="Plug_dom"/>
</dbReference>
<keyword evidence="2" id="KW-0472">Membrane</keyword>
<dbReference type="PANTHER" id="PTHR40980">
    <property type="entry name" value="PLUG DOMAIN-CONTAINING PROTEIN"/>
    <property type="match status" value="1"/>
</dbReference>
<protein>
    <submittedName>
        <fullName evidence="5">TonB-dependent receptor</fullName>
    </submittedName>
</protein>
<evidence type="ECO:0000256" key="2">
    <source>
        <dbReference type="ARBA" id="ARBA00023136"/>
    </source>
</evidence>
<evidence type="ECO:0000256" key="3">
    <source>
        <dbReference type="ARBA" id="ARBA00023237"/>
    </source>
</evidence>
<reference evidence="5 6" key="1">
    <citation type="submission" date="2018-04" db="EMBL/GenBank/DDBJ databases">
        <title>The genome sequence of Caulobacter sp. 736.</title>
        <authorList>
            <person name="Gao J."/>
            <person name="Sun J."/>
        </authorList>
    </citation>
    <scope>NUCLEOTIDE SEQUENCE [LARGE SCALE GENOMIC DNA]</scope>
    <source>
        <strain evidence="5 6">736</strain>
    </source>
</reference>
<dbReference type="PANTHER" id="PTHR40980:SF3">
    <property type="entry name" value="TONB-DEPENDENT RECEPTOR-LIKE BETA-BARREL DOMAIN-CONTAINING PROTEIN"/>
    <property type="match status" value="1"/>
</dbReference>
<dbReference type="InterPro" id="IPR036942">
    <property type="entry name" value="Beta-barrel_TonB_sf"/>
</dbReference>
<gene>
    <name evidence="5" type="ORF">DDF65_06640</name>
</gene>
<evidence type="ECO:0000313" key="6">
    <source>
        <dbReference type="Proteomes" id="UP000244913"/>
    </source>
</evidence>
<dbReference type="InterPro" id="IPR010104">
    <property type="entry name" value="TonB_rcpt_bac"/>
</dbReference>
<evidence type="ECO:0000313" key="5">
    <source>
        <dbReference type="EMBL" id="PVM85630.1"/>
    </source>
</evidence>
<feature type="domain" description="TonB-dependent receptor plug" evidence="4">
    <location>
        <begin position="80"/>
        <end position="191"/>
    </location>
</feature>
<comment type="caution">
    <text evidence="5">The sequence shown here is derived from an EMBL/GenBank/DDBJ whole genome shotgun (WGS) entry which is preliminary data.</text>
</comment>